<gene>
    <name evidence="1" type="ORF">BOX24_01855</name>
</gene>
<sequence>MKRRPVKSIVPDFSCLKIFFGPDSELAVSLPFSKCLSIFTVPFAKTDGIFAVLASKLAHIQGKDRR</sequence>
<accession>A0A1V3SY10</accession>
<protein>
    <submittedName>
        <fullName evidence="1">Uncharacterized protein</fullName>
    </submittedName>
</protein>
<evidence type="ECO:0000313" key="2">
    <source>
        <dbReference type="Proteomes" id="UP000188586"/>
    </source>
</evidence>
<evidence type="ECO:0000313" key="1">
    <source>
        <dbReference type="EMBL" id="OOH74714.1"/>
    </source>
</evidence>
<dbReference type="Proteomes" id="UP000188586">
    <property type="component" value="Unassembled WGS sequence"/>
</dbReference>
<name>A0A1V3SY10_9BACT</name>
<dbReference type="AlphaFoldDB" id="A0A1V3SY10"/>
<dbReference type="EMBL" id="MPOJ01000003">
    <property type="protein sequence ID" value="OOH74714.1"/>
    <property type="molecule type" value="Genomic_DNA"/>
</dbReference>
<proteinExistence type="predicted"/>
<reference evidence="1 2" key="1">
    <citation type="submission" date="2016-11" db="EMBL/GenBank/DDBJ databases">
        <title>Comparative genomics of co-occurring bacteria in distinct bioleaching systems unravels niche-specific adaptation.</title>
        <authorList>
            <person name="Zhang X."/>
            <person name="Liu X."/>
            <person name="Yin H."/>
        </authorList>
    </citation>
    <scope>NUCLEOTIDE SEQUENCE [LARGE SCALE GENOMIC DNA]</scope>
    <source>
        <strain evidence="1 2">DX</strain>
    </source>
</reference>
<comment type="caution">
    <text evidence="1">The sequence shown here is derived from an EMBL/GenBank/DDBJ whole genome shotgun (WGS) entry which is preliminary data.</text>
</comment>
<organism evidence="1 2">
    <name type="scientific">Leptospirillum ferriphilum</name>
    <dbReference type="NCBI Taxonomy" id="178606"/>
    <lineage>
        <taxon>Bacteria</taxon>
        <taxon>Pseudomonadati</taxon>
        <taxon>Nitrospirota</taxon>
        <taxon>Nitrospiria</taxon>
        <taxon>Nitrospirales</taxon>
        <taxon>Nitrospiraceae</taxon>
        <taxon>Leptospirillum</taxon>
    </lineage>
</organism>